<evidence type="ECO:0000259" key="2">
    <source>
        <dbReference type="Pfam" id="PF03732"/>
    </source>
</evidence>
<evidence type="ECO:0000313" key="4">
    <source>
        <dbReference type="Proteomes" id="UP000626092"/>
    </source>
</evidence>
<dbReference type="SUPFAM" id="SSF50630">
    <property type="entry name" value="Acid proteases"/>
    <property type="match status" value="1"/>
</dbReference>
<protein>
    <recommendedName>
        <fullName evidence="2">Retrotransposon gag domain-containing protein</fullName>
    </recommendedName>
</protein>
<keyword evidence="4" id="KW-1185">Reference proteome</keyword>
<dbReference type="PANTHER" id="PTHR33240:SF15">
    <property type="entry name" value="GAG-PRO-LIKE PROTEIN"/>
    <property type="match status" value="1"/>
</dbReference>
<reference evidence="3" key="1">
    <citation type="submission" date="2019-11" db="EMBL/GenBank/DDBJ databases">
        <authorList>
            <person name="Liu Y."/>
            <person name="Hou J."/>
            <person name="Li T.-Q."/>
            <person name="Guan C.-H."/>
            <person name="Wu X."/>
            <person name="Wu H.-Z."/>
            <person name="Ling F."/>
            <person name="Zhang R."/>
            <person name="Shi X.-G."/>
            <person name="Ren J.-P."/>
            <person name="Chen E.-F."/>
            <person name="Sun J.-M."/>
        </authorList>
    </citation>
    <scope>NUCLEOTIDE SEQUENCE</scope>
    <source>
        <strain evidence="3">Adult_tree_wgs_1</strain>
        <tissue evidence="3">Leaves</tissue>
    </source>
</reference>
<feature type="region of interest" description="Disordered" evidence="1">
    <location>
        <begin position="337"/>
        <end position="375"/>
    </location>
</feature>
<evidence type="ECO:0000256" key="1">
    <source>
        <dbReference type="SAM" id="MobiDB-lite"/>
    </source>
</evidence>
<comment type="caution">
    <text evidence="3">The sequence shown here is derived from an EMBL/GenBank/DDBJ whole genome shotgun (WGS) entry which is preliminary data.</text>
</comment>
<sequence length="803" mass="89885">MPPKKPTGAPGLSGIEGLEATSDPVIEEIQPITQTAIIEQLRSVTETLATMQQNQGLLMETVLALQKKSTTPPTPQAEMEGTHPTGSQTETRDNQIGEGAQNLQSKETLTPPPEISSQKAPSVGVGSAAVVQNAANATPVTLEQVRALIQSEKKSLPFAPDANLCPLYPTAIASMPYPEGYTVPKFIRFDGRKGNAKEHVIRFVDSLGIHSGDRNLRLREFSKSLTDKAYSWYANLAPDSVLSWEDMVKKFYSKFFYVEDRLTTLQLMKVTQRPSEDLNAYVRRFRELSVDVQEPILEDRLAKICVDGMQPTFKPHLVTHNFPDFSALYEAARNLNETVEPPLPPPRYQHSSRGRHLGPRHTASGPPPNRGWGYPAKRPKYNEPPPLPVTAAEAQAFLDAWVQDGKVTLPEARKEPTRRDMEHPDYCIYHRMVRHPTKDCWGLRTLFEKFMVEEAVELMATKDVLRNPLPNHKDGGKAVMMVTISHHEENEEPAACEIANTEGPECPNFEERWASSLQNSTKFKWLFDQFGFSQASRFEATKAILHVAEEHRKQCMGLSDSVRKILRDTHLPITFTEADRQLPFPHNRPLYVPVIINGMEFQRGFLDGGVSLNILPYFVFKAAGIPSSHLVNQPITISRFGNHSQQSMGFVQVDLIVGPIRSATKFHVIDSETTYQALLGRTWMHRYAAVPSTYHQCMKGIYKNGLVTIVGSQKPVKPEESHMADAIFYSDANEEEPPAPPRGIPIPKWDEISKEGSPSTGNPNEKKRARDAILAKARAPAEDNVGPKVVKYTRPDGKEVYRL</sequence>
<gene>
    <name evidence="3" type="ORF">RHSIM_RhsimUnG0112200</name>
</gene>
<dbReference type="OrthoDB" id="1749434at2759"/>
<proteinExistence type="predicted"/>
<dbReference type="PANTHER" id="PTHR33240">
    <property type="entry name" value="OS08G0508500 PROTEIN"/>
    <property type="match status" value="1"/>
</dbReference>
<dbReference type="EMBL" id="WJXA01000270">
    <property type="protein sequence ID" value="KAF7113580.1"/>
    <property type="molecule type" value="Genomic_DNA"/>
</dbReference>
<feature type="region of interest" description="Disordered" evidence="1">
    <location>
        <begin position="68"/>
        <end position="93"/>
    </location>
</feature>
<evidence type="ECO:0000313" key="3">
    <source>
        <dbReference type="EMBL" id="KAF7113580.1"/>
    </source>
</evidence>
<feature type="compositionally biased region" description="Basic and acidic residues" evidence="1">
    <location>
        <begin position="764"/>
        <end position="773"/>
    </location>
</feature>
<organism evidence="3 4">
    <name type="scientific">Rhododendron simsii</name>
    <name type="common">Sims's rhododendron</name>
    <dbReference type="NCBI Taxonomy" id="118357"/>
    <lineage>
        <taxon>Eukaryota</taxon>
        <taxon>Viridiplantae</taxon>
        <taxon>Streptophyta</taxon>
        <taxon>Embryophyta</taxon>
        <taxon>Tracheophyta</taxon>
        <taxon>Spermatophyta</taxon>
        <taxon>Magnoliopsida</taxon>
        <taxon>eudicotyledons</taxon>
        <taxon>Gunneridae</taxon>
        <taxon>Pentapetalae</taxon>
        <taxon>asterids</taxon>
        <taxon>Ericales</taxon>
        <taxon>Ericaceae</taxon>
        <taxon>Ericoideae</taxon>
        <taxon>Rhodoreae</taxon>
        <taxon>Rhododendron</taxon>
    </lineage>
</organism>
<feature type="domain" description="Retrotransposon gag" evidence="2">
    <location>
        <begin position="221"/>
        <end position="310"/>
    </location>
</feature>
<feature type="compositionally biased region" description="Basic residues" evidence="1">
    <location>
        <begin position="350"/>
        <end position="359"/>
    </location>
</feature>
<name>A0A834L2K2_RHOSS</name>
<dbReference type="Gene3D" id="2.40.70.10">
    <property type="entry name" value="Acid Proteases"/>
    <property type="match status" value="1"/>
</dbReference>
<feature type="region of interest" description="Disordered" evidence="1">
    <location>
        <begin position="731"/>
        <end position="803"/>
    </location>
</feature>
<dbReference type="Proteomes" id="UP000626092">
    <property type="component" value="Unassembled WGS sequence"/>
</dbReference>
<dbReference type="InterPro" id="IPR005162">
    <property type="entry name" value="Retrotrans_gag_dom"/>
</dbReference>
<dbReference type="InterPro" id="IPR021109">
    <property type="entry name" value="Peptidase_aspartic_dom_sf"/>
</dbReference>
<accession>A0A834L2K2</accession>
<feature type="compositionally biased region" description="Basic and acidic residues" evidence="1">
    <location>
        <begin position="793"/>
        <end position="803"/>
    </location>
</feature>
<dbReference type="Pfam" id="PF03732">
    <property type="entry name" value="Retrotrans_gag"/>
    <property type="match status" value="1"/>
</dbReference>
<dbReference type="AlphaFoldDB" id="A0A834L2K2"/>